<proteinExistence type="predicted"/>
<name>A0A0E9SI54_ANGAN</name>
<reference evidence="1" key="1">
    <citation type="submission" date="2014-11" db="EMBL/GenBank/DDBJ databases">
        <authorList>
            <person name="Amaro Gonzalez C."/>
        </authorList>
    </citation>
    <scope>NUCLEOTIDE SEQUENCE</scope>
</reference>
<sequence>MFSFLILKIFFIRLTPLQRAVS</sequence>
<protein>
    <submittedName>
        <fullName evidence="1">Uncharacterized protein</fullName>
    </submittedName>
</protein>
<dbReference type="AlphaFoldDB" id="A0A0E9SI54"/>
<accession>A0A0E9SI54</accession>
<organism evidence="1">
    <name type="scientific">Anguilla anguilla</name>
    <name type="common">European freshwater eel</name>
    <name type="synonym">Muraena anguilla</name>
    <dbReference type="NCBI Taxonomy" id="7936"/>
    <lineage>
        <taxon>Eukaryota</taxon>
        <taxon>Metazoa</taxon>
        <taxon>Chordata</taxon>
        <taxon>Craniata</taxon>
        <taxon>Vertebrata</taxon>
        <taxon>Euteleostomi</taxon>
        <taxon>Actinopterygii</taxon>
        <taxon>Neopterygii</taxon>
        <taxon>Teleostei</taxon>
        <taxon>Anguilliformes</taxon>
        <taxon>Anguillidae</taxon>
        <taxon>Anguilla</taxon>
    </lineage>
</organism>
<reference evidence="1" key="2">
    <citation type="journal article" date="2015" name="Fish Shellfish Immunol.">
        <title>Early steps in the European eel (Anguilla anguilla)-Vibrio vulnificus interaction in the gills: Role of the RtxA13 toxin.</title>
        <authorList>
            <person name="Callol A."/>
            <person name="Pajuelo D."/>
            <person name="Ebbesson L."/>
            <person name="Teles M."/>
            <person name="MacKenzie S."/>
            <person name="Amaro C."/>
        </authorList>
    </citation>
    <scope>NUCLEOTIDE SEQUENCE</scope>
</reference>
<dbReference type="EMBL" id="GBXM01068379">
    <property type="protein sequence ID" value="JAH40198.1"/>
    <property type="molecule type" value="Transcribed_RNA"/>
</dbReference>
<evidence type="ECO:0000313" key="1">
    <source>
        <dbReference type="EMBL" id="JAH40198.1"/>
    </source>
</evidence>